<dbReference type="EMBL" id="HBIP01037016">
    <property type="protein sequence ID" value="CAE0507303.1"/>
    <property type="molecule type" value="Transcribed_RNA"/>
</dbReference>
<feature type="domain" description="Exoribonuclease phosphorolytic" evidence="11">
    <location>
        <begin position="215"/>
        <end position="278"/>
    </location>
</feature>
<protein>
    <recommendedName>
        <fullName evidence="9">Ribosomal RNA-processing protein 43</fullName>
    </recommendedName>
</protein>
<evidence type="ECO:0000256" key="7">
    <source>
        <dbReference type="ARBA" id="ARBA00022884"/>
    </source>
</evidence>
<sequence>MDADSYKKLYPELFLDTFVNAGVRPDGRTLGKGRAVTLGPGAVGASPGSALVRLGHTSVLAGARVTLMRPAEGSADEGSLSIDVQFAPFATPQGGGMTGPRGPTAELVSAVSERLQASLRPLGIPKQLCIKPGSGAYAVEADIYVLNADGAVFDAVLLAAVVMLRDLALPPTKEVTAKEGGASQAAGAGSVRVLTEEEAAAAGIPPVRLQLPLQPLAVTCCMYKEHLLVDPTAEEESVAGSTVSIVLDASAALHGVYKSGGSLAATPMDFTRCVESAKLRYKELAGLIEQALAPDADD</sequence>
<dbReference type="SUPFAM" id="SSF54211">
    <property type="entry name" value="Ribosomal protein S5 domain 2-like"/>
    <property type="match status" value="1"/>
</dbReference>
<evidence type="ECO:0000256" key="4">
    <source>
        <dbReference type="ARBA" id="ARBA00022490"/>
    </source>
</evidence>
<dbReference type="GO" id="GO:0000177">
    <property type="term" value="C:cytoplasmic exosome (RNase complex)"/>
    <property type="evidence" value="ECO:0007669"/>
    <property type="project" value="TreeGrafter"/>
</dbReference>
<dbReference type="GO" id="GO:0071038">
    <property type="term" value="P:TRAMP-dependent tRNA surveillance pathway"/>
    <property type="evidence" value="ECO:0007669"/>
    <property type="project" value="TreeGrafter"/>
</dbReference>
<comment type="subcellular location">
    <subcellularLocation>
        <location evidence="1">Cytoplasm</location>
    </subcellularLocation>
    <subcellularLocation>
        <location evidence="2">Nucleus</location>
        <location evidence="2">Nucleolus</location>
    </subcellularLocation>
</comment>
<dbReference type="InterPro" id="IPR001247">
    <property type="entry name" value="ExoRNase_PH_dom1"/>
</dbReference>
<accession>A0A7S3VUK3</accession>
<dbReference type="PANTHER" id="PTHR11097:SF9">
    <property type="entry name" value="EXOSOME COMPLEX COMPONENT RRP43"/>
    <property type="match status" value="1"/>
</dbReference>
<dbReference type="GO" id="GO:0000176">
    <property type="term" value="C:nuclear exosome (RNase complex)"/>
    <property type="evidence" value="ECO:0007669"/>
    <property type="project" value="TreeGrafter"/>
</dbReference>
<evidence type="ECO:0000256" key="5">
    <source>
        <dbReference type="ARBA" id="ARBA00022552"/>
    </source>
</evidence>
<evidence type="ECO:0000259" key="11">
    <source>
        <dbReference type="Pfam" id="PF03725"/>
    </source>
</evidence>
<evidence type="ECO:0000256" key="9">
    <source>
        <dbReference type="ARBA" id="ARBA00030617"/>
    </source>
</evidence>
<dbReference type="GO" id="GO:0005730">
    <property type="term" value="C:nucleolus"/>
    <property type="evidence" value="ECO:0007669"/>
    <property type="project" value="UniProtKB-SubCell"/>
</dbReference>
<dbReference type="GO" id="GO:0071028">
    <property type="term" value="P:nuclear mRNA surveillance"/>
    <property type="evidence" value="ECO:0007669"/>
    <property type="project" value="TreeGrafter"/>
</dbReference>
<dbReference type="GO" id="GO:0034475">
    <property type="term" value="P:U4 snRNA 3'-end processing"/>
    <property type="evidence" value="ECO:0007669"/>
    <property type="project" value="TreeGrafter"/>
</dbReference>
<dbReference type="GO" id="GO:0000467">
    <property type="term" value="P:exonucleolytic trimming to generate mature 3'-end of 5.8S rRNA from tricistronic rRNA transcript (SSU-rRNA, 5.8S rRNA, LSU-rRNA)"/>
    <property type="evidence" value="ECO:0007669"/>
    <property type="project" value="TreeGrafter"/>
</dbReference>
<dbReference type="GO" id="GO:0034476">
    <property type="term" value="P:U5 snRNA 3'-end processing"/>
    <property type="evidence" value="ECO:0007669"/>
    <property type="project" value="TreeGrafter"/>
</dbReference>
<keyword evidence="6" id="KW-0271">Exosome</keyword>
<reference evidence="12" key="1">
    <citation type="submission" date="2021-01" db="EMBL/GenBank/DDBJ databases">
        <authorList>
            <person name="Corre E."/>
            <person name="Pelletier E."/>
            <person name="Niang G."/>
            <person name="Scheremetjew M."/>
            <person name="Finn R."/>
            <person name="Kale V."/>
            <person name="Holt S."/>
            <person name="Cochrane G."/>
            <person name="Meng A."/>
            <person name="Brown T."/>
            <person name="Cohen L."/>
        </authorList>
    </citation>
    <scope>NUCLEOTIDE SEQUENCE</scope>
    <source>
        <strain evidence="12">CCMP1320</strain>
    </source>
</reference>
<evidence type="ECO:0000259" key="10">
    <source>
        <dbReference type="Pfam" id="PF01138"/>
    </source>
</evidence>
<evidence type="ECO:0000256" key="2">
    <source>
        <dbReference type="ARBA" id="ARBA00004604"/>
    </source>
</evidence>
<comment type="similarity">
    <text evidence="3">Belongs to the RNase PH family.</text>
</comment>
<dbReference type="Gene3D" id="3.30.230.70">
    <property type="entry name" value="GHMP Kinase, N-terminal domain"/>
    <property type="match status" value="1"/>
</dbReference>
<organism evidence="12">
    <name type="scientific">Dunaliella tertiolecta</name>
    <name type="common">Green alga</name>
    <dbReference type="NCBI Taxonomy" id="3047"/>
    <lineage>
        <taxon>Eukaryota</taxon>
        <taxon>Viridiplantae</taxon>
        <taxon>Chlorophyta</taxon>
        <taxon>core chlorophytes</taxon>
        <taxon>Chlorophyceae</taxon>
        <taxon>CS clade</taxon>
        <taxon>Chlamydomonadales</taxon>
        <taxon>Dunaliellaceae</taxon>
        <taxon>Dunaliella</taxon>
    </lineage>
</organism>
<dbReference type="InterPro" id="IPR015847">
    <property type="entry name" value="ExoRNase_PH_dom2"/>
</dbReference>
<dbReference type="Pfam" id="PF03725">
    <property type="entry name" value="RNase_PH_C"/>
    <property type="match status" value="1"/>
</dbReference>
<evidence type="ECO:0000256" key="8">
    <source>
        <dbReference type="ARBA" id="ARBA00023242"/>
    </source>
</evidence>
<evidence type="ECO:0000256" key="6">
    <source>
        <dbReference type="ARBA" id="ARBA00022835"/>
    </source>
</evidence>
<keyword evidence="4" id="KW-0963">Cytoplasm</keyword>
<dbReference type="InterPro" id="IPR036345">
    <property type="entry name" value="ExoRNase_PH_dom2_sf"/>
</dbReference>
<keyword evidence="5" id="KW-0698">rRNA processing</keyword>
<gene>
    <name evidence="12" type="ORF">DTER00134_LOCUS22380</name>
</gene>
<name>A0A7S3VUK3_DUNTE</name>
<proteinExistence type="inferred from homology"/>
<keyword evidence="8" id="KW-0539">Nucleus</keyword>
<evidence type="ECO:0000256" key="3">
    <source>
        <dbReference type="ARBA" id="ARBA00006678"/>
    </source>
</evidence>
<evidence type="ECO:0000313" key="12">
    <source>
        <dbReference type="EMBL" id="CAE0507303.1"/>
    </source>
</evidence>
<dbReference type="InterPro" id="IPR050590">
    <property type="entry name" value="Exosome_comp_Rrp42_subfam"/>
</dbReference>
<dbReference type="GO" id="GO:0034473">
    <property type="term" value="P:U1 snRNA 3'-end processing"/>
    <property type="evidence" value="ECO:0007669"/>
    <property type="project" value="TreeGrafter"/>
</dbReference>
<dbReference type="SUPFAM" id="SSF55666">
    <property type="entry name" value="Ribonuclease PH domain 2-like"/>
    <property type="match status" value="1"/>
</dbReference>
<dbReference type="InterPro" id="IPR027408">
    <property type="entry name" value="PNPase/RNase_PH_dom_sf"/>
</dbReference>
<evidence type="ECO:0000256" key="1">
    <source>
        <dbReference type="ARBA" id="ARBA00004496"/>
    </source>
</evidence>
<dbReference type="AlphaFoldDB" id="A0A7S3VUK3"/>
<dbReference type="InterPro" id="IPR020568">
    <property type="entry name" value="Ribosomal_Su5_D2-typ_SF"/>
</dbReference>
<dbReference type="PANTHER" id="PTHR11097">
    <property type="entry name" value="EXOSOME COMPLEX EXONUCLEASE RIBOSOMAL RNA PROCESSING PROTEIN"/>
    <property type="match status" value="1"/>
</dbReference>
<dbReference type="GO" id="GO:0035925">
    <property type="term" value="F:mRNA 3'-UTR AU-rich region binding"/>
    <property type="evidence" value="ECO:0007669"/>
    <property type="project" value="TreeGrafter"/>
</dbReference>
<dbReference type="Pfam" id="PF01138">
    <property type="entry name" value="RNase_PH"/>
    <property type="match status" value="1"/>
</dbReference>
<feature type="domain" description="Exoribonuclease phosphorolytic" evidence="10">
    <location>
        <begin position="34"/>
        <end position="170"/>
    </location>
</feature>
<dbReference type="GO" id="GO:0071035">
    <property type="term" value="P:nuclear polyadenylation-dependent rRNA catabolic process"/>
    <property type="evidence" value="ECO:0007669"/>
    <property type="project" value="TreeGrafter"/>
</dbReference>
<dbReference type="GO" id="GO:0016075">
    <property type="term" value="P:rRNA catabolic process"/>
    <property type="evidence" value="ECO:0007669"/>
    <property type="project" value="TreeGrafter"/>
</dbReference>
<keyword evidence="7" id="KW-0694">RNA-binding</keyword>